<reference evidence="1" key="1">
    <citation type="journal article" date="2014" name="Nat. Commun.">
        <title>The tobacco genome sequence and its comparison with those of tomato and potato.</title>
        <authorList>
            <person name="Sierro N."/>
            <person name="Battey J.N."/>
            <person name="Ouadi S."/>
            <person name="Bakaher N."/>
            <person name="Bovet L."/>
            <person name="Willig A."/>
            <person name="Goepfert S."/>
            <person name="Peitsch M.C."/>
            <person name="Ivanov N.V."/>
        </authorList>
    </citation>
    <scope>NUCLEOTIDE SEQUENCE [LARGE SCALE GENOMIC DNA]</scope>
</reference>
<proteinExistence type="predicted"/>
<keyword evidence="1" id="KW-1185">Reference proteome</keyword>
<evidence type="ECO:0000313" key="1">
    <source>
        <dbReference type="Proteomes" id="UP000790787"/>
    </source>
</evidence>
<evidence type="ECO:0000313" key="2">
    <source>
        <dbReference type="RefSeq" id="XP_075075459.1"/>
    </source>
</evidence>
<gene>
    <name evidence="2" type="primary">LOC107791754</name>
</gene>
<dbReference type="Proteomes" id="UP000790787">
    <property type="component" value="Chromosome 8"/>
</dbReference>
<accession>A0AC58RS02</accession>
<name>A0AC58RS02_TOBAC</name>
<reference evidence="2" key="2">
    <citation type="submission" date="2025-08" db="UniProtKB">
        <authorList>
            <consortium name="RefSeq"/>
        </authorList>
    </citation>
    <scope>IDENTIFICATION</scope>
    <source>
        <tissue evidence="2">Leaf</tissue>
    </source>
</reference>
<organism evidence="1 2">
    <name type="scientific">Nicotiana tabacum</name>
    <name type="common">Common tobacco</name>
    <dbReference type="NCBI Taxonomy" id="4097"/>
    <lineage>
        <taxon>Eukaryota</taxon>
        <taxon>Viridiplantae</taxon>
        <taxon>Streptophyta</taxon>
        <taxon>Embryophyta</taxon>
        <taxon>Tracheophyta</taxon>
        <taxon>Spermatophyta</taxon>
        <taxon>Magnoliopsida</taxon>
        <taxon>eudicotyledons</taxon>
        <taxon>Gunneridae</taxon>
        <taxon>Pentapetalae</taxon>
        <taxon>asterids</taxon>
        <taxon>lamiids</taxon>
        <taxon>Solanales</taxon>
        <taxon>Solanaceae</taxon>
        <taxon>Nicotianoideae</taxon>
        <taxon>Nicotianeae</taxon>
        <taxon>Nicotiana</taxon>
    </lineage>
</organism>
<dbReference type="RefSeq" id="XP_075075459.1">
    <property type="nucleotide sequence ID" value="XM_075219358.1"/>
</dbReference>
<sequence length="1119" mass="126379">MYLQGDAKLWWRVKYEAIKAGEDALETWAELKAAIRLQFFPENVEYNSRRKLRELRQTKSVQDYVREFSALMLSIRDMGDKDKLFTFLEGLKPYARMELQRQRVDTLPKAIQAAECLGDYQMEARKDRPQPPARAGFKGGQSSNGGPSRSGGDRSSTKPKAPSTGSNSAASNNNDRGRKPPSGCRHCGGPHWNNECPQAQMNAHQTFDDGTDDDSDDADQTEPVGAFNAIVGSISEALAETSAGIRKKKDPCPATKKGKKKADDETPLKHERTLMFVEMKVNGKPIRAMVDTGATHNYLASTQVERLGLVVGKGRGRVKAINSPPQPVGGIAKEVPVKLGPYEGKFNLRVVIIDDFELIVGLEFLRQTNTMPVPYADMLLMMEANETKPCIIPCMPMKMAVENISALQLKKGVKRNEPTFLATLCIEDVERSSGPIPEPVKELLLEFEDVMPQDMPKRLPPRRTVDHEIELVLGAKPPARTPYRMSQPELTELRRQLTEMLDTGIIVPSKSPYGSPVLFQKKHDGSLRLCVDYRALNKITVKNKYPIPLMADLFDRLGGATVFTKIDPKTGYWQVRIAEGDEHKTTCVTRYGSYDFLVMPFGLTNAPATFCTLMNQVFREYIDEFVVVYLDDIVVYSQTLEEHLMHLRKVLARLREHELYAKLSKCSFAQKQIDFLRHVIEEGRIKMDQQKIQAITDWPPPKDIHALRAFLGLCNFYRRFVKDYSLIAVPLTELLKKVTPWEWGPKRTEAFNALKAAMSSSPVLALPDLAKPFEVQTNASDYALGGVLLQEGHPVAYESRKLKDVERRYAAHEKELLAVVHCLRLWRHYLLGTPFVVKTDNTAVSHFMTQPKLNGRQARWQELLAEFHFNLEYRSGKTNHVADALSRRADLALVCLLATLRGSEVATSIKDQIQDLLIKDPAAQYLVDLVGQGKTRQFYMEDGFLKVKGNRLYVPKGGDLRRTLLAECHDTLWAGHPGEERTMALLRRAYYWPQMTDDVAQYVKTCLVCQKDKSDRLTQAGLLEPLAVPKRPWESVSLDFITGLPKVGDLTTILVVVDRFSKYATFIAAPQYISAEDTARLFFSHVVKYWGLPKDIVSDRDSRFTSNFWTQLLSALGRS</sequence>
<protein>
    <submittedName>
        <fullName evidence="2">Transposon Tf2-1 polyprotein isoform X1</fullName>
    </submittedName>
</protein>